<dbReference type="EMBL" id="JAERTX010000015">
    <property type="protein sequence ID" value="MBM9461288.1"/>
    <property type="molecule type" value="Genomic_DNA"/>
</dbReference>
<evidence type="ECO:0000259" key="4">
    <source>
        <dbReference type="PROSITE" id="PS51192"/>
    </source>
</evidence>
<dbReference type="RefSeq" id="WP_205292602.1">
    <property type="nucleotide sequence ID" value="NZ_CP074406.1"/>
</dbReference>
<evidence type="ECO:0000313" key="7">
    <source>
        <dbReference type="Proteomes" id="UP000663791"/>
    </source>
</evidence>
<proteinExistence type="predicted"/>
<keyword evidence="2" id="KW-0863">Zinc-finger</keyword>
<dbReference type="CDD" id="cd18793">
    <property type="entry name" value="SF2_C_SNF"/>
    <property type="match status" value="1"/>
</dbReference>
<dbReference type="GO" id="GO:0016787">
    <property type="term" value="F:hydrolase activity"/>
    <property type="evidence" value="ECO:0007669"/>
    <property type="project" value="UniProtKB-KW"/>
</dbReference>
<keyword evidence="2" id="KW-0862">Zinc</keyword>
<name>A0A938YAW9_9ACTN</name>
<accession>A0A938YAW9</accession>
<dbReference type="PROSITE" id="PS50966">
    <property type="entry name" value="ZF_SWIM"/>
    <property type="match status" value="1"/>
</dbReference>
<dbReference type="GO" id="GO:0005524">
    <property type="term" value="F:ATP binding"/>
    <property type="evidence" value="ECO:0007669"/>
    <property type="project" value="InterPro"/>
</dbReference>
<keyword evidence="6" id="KW-0547">Nucleotide-binding</keyword>
<dbReference type="SMART" id="SM00490">
    <property type="entry name" value="HELICc"/>
    <property type="match status" value="1"/>
</dbReference>
<dbReference type="SMART" id="SM00487">
    <property type="entry name" value="DEXDc"/>
    <property type="match status" value="1"/>
</dbReference>
<protein>
    <submittedName>
        <fullName evidence="6">DEAD/DEAH box helicase</fullName>
    </submittedName>
</protein>
<dbReference type="GO" id="GO:0004386">
    <property type="term" value="F:helicase activity"/>
    <property type="evidence" value="ECO:0007669"/>
    <property type="project" value="UniProtKB-KW"/>
</dbReference>
<dbReference type="InterPro" id="IPR027417">
    <property type="entry name" value="P-loop_NTPase"/>
</dbReference>
<keyword evidence="1" id="KW-0378">Hydrolase</keyword>
<feature type="domain" description="Helicase C-terminal" evidence="5">
    <location>
        <begin position="899"/>
        <end position="1047"/>
    </location>
</feature>
<feature type="domain" description="Helicase ATP-binding" evidence="4">
    <location>
        <begin position="616"/>
        <end position="775"/>
    </location>
</feature>
<reference evidence="6" key="1">
    <citation type="submission" date="2021-01" db="EMBL/GenBank/DDBJ databases">
        <title>Novel species in genus Nocardioides.</title>
        <authorList>
            <person name="Zhang G."/>
        </authorList>
    </citation>
    <scope>NUCLEOTIDE SEQUENCE</scope>
    <source>
        <strain evidence="6">Zg-536</strain>
    </source>
</reference>
<keyword evidence="6" id="KW-0067">ATP-binding</keyword>
<dbReference type="InterPro" id="IPR014001">
    <property type="entry name" value="Helicase_ATP-bd"/>
</dbReference>
<evidence type="ECO:0000313" key="6">
    <source>
        <dbReference type="EMBL" id="MBM9461288.1"/>
    </source>
</evidence>
<evidence type="ECO:0000259" key="3">
    <source>
        <dbReference type="PROSITE" id="PS50966"/>
    </source>
</evidence>
<dbReference type="Pfam" id="PF00271">
    <property type="entry name" value="Helicase_C"/>
    <property type="match status" value="1"/>
</dbReference>
<dbReference type="InterPro" id="IPR038718">
    <property type="entry name" value="SNF2-like_sf"/>
</dbReference>
<comment type="caution">
    <text evidence="6">The sequence shown here is derived from an EMBL/GenBank/DDBJ whole genome shotgun (WGS) entry which is preliminary data.</text>
</comment>
<dbReference type="GO" id="GO:0008270">
    <property type="term" value="F:zinc ion binding"/>
    <property type="evidence" value="ECO:0007669"/>
    <property type="project" value="UniProtKB-KW"/>
</dbReference>
<evidence type="ECO:0000259" key="5">
    <source>
        <dbReference type="PROSITE" id="PS51194"/>
    </source>
</evidence>
<evidence type="ECO:0000256" key="1">
    <source>
        <dbReference type="ARBA" id="ARBA00022801"/>
    </source>
</evidence>
<dbReference type="PROSITE" id="PS51192">
    <property type="entry name" value="HELICASE_ATP_BIND_1"/>
    <property type="match status" value="1"/>
</dbReference>
<dbReference type="InterPro" id="IPR007527">
    <property type="entry name" value="Znf_SWIM"/>
</dbReference>
<dbReference type="InterPro" id="IPR049730">
    <property type="entry name" value="SNF2/RAD54-like_C"/>
</dbReference>
<dbReference type="Gene3D" id="3.40.50.10810">
    <property type="entry name" value="Tandem AAA-ATPase domain"/>
    <property type="match status" value="1"/>
</dbReference>
<dbReference type="SUPFAM" id="SSF52540">
    <property type="entry name" value="P-loop containing nucleoside triphosphate hydrolases"/>
    <property type="match status" value="2"/>
</dbReference>
<keyword evidence="6" id="KW-0347">Helicase</keyword>
<dbReference type="PROSITE" id="PS51194">
    <property type="entry name" value="HELICASE_CTER"/>
    <property type="match status" value="1"/>
</dbReference>
<evidence type="ECO:0000256" key="2">
    <source>
        <dbReference type="PROSITE-ProRule" id="PRU00325"/>
    </source>
</evidence>
<sequence length="1061" mass="116587">MNVLAQLTDTFLARHFDAATLTRAQRVVADGCVGRPEIGMLSAGSVTATAEVLGSRDEPYQVQLHAEAPTEGYDGWLFTVCSCPVRSVCKHGAALALTLRQSFATPQPTQPGWRRTLDVLVDDLQRQRPALSDPVPLALEITLVEPRRGYTSQGPTLHVRPLRRGKNKPWIKSGADWSDIASDGARAYPPEQADAIAALHALMTSRRGFHQPGLSPTLDEFGDHVVRALRQARDAGVTILPGAGLSAVRVADEAADLVVDLDDSDGAGTRLQAVVTVGERSWHGDRVLPVGHPAAVVGLLDDDGELVLAELATPMPASLRHFLDGPGITVPPGETEELRAALPALMRHLTVRADRSTVELPPPLTPTLALTVTWHSATKAALTWTWEYGEHAEHTCTLASRDTLGGIRDRVAERRILSRVPADLLTHGALTDGDALTLAVHELPRLREVEDVVVREEERPDFRETDAAPEISFDLVGGDQDAGSTDWFDLSVAVTVDGEAIPLPDVLAALTHEQEFLVLPSGLYVSTDRPEFDRLREVVDAAAELRERDGERIGISRHDLGLWAQLAEAGIVDRQVADWVHRAQALRDLVDLPHPEPVHLATELRSYQREGFWWLAFLWQHGLGGILADDMGLGKTLQVLALISYARAQRPDDGAFLVVAPTSVVTAWADEVRRHAPGLRVAVVGRRTDDVAALARDADVVVTTYTLLRLAHESHGAVGWGGLVLDEAQQVKNHQSKTYTAVRTVDAPFKLAVTGTPFENRLMELWSLLSITVPGLYPWPRQFADRVVRPVERSGDQAVLSRFRSRIKPFLLRRTKELVAADLPAKQEQVLPVTLDPRHRKIYDTHLARERQRILGLVEDFDRNRVAIFSALTTLRQLALDPALVDPTHERVGSAKLDVLVEHLAELSAEGHRALVFSQFTSFLQRVRHRLDEAEIPTTYLDGRTRDRAAVLDEFRSGAAPVFLISLKAGGVGLTLTEADYVFVLDPWWNPAAEAQAVDRAHRIGQTRRVHVYRLVASDTVEEKVMELKARKAELFAQVMDGDGAMGAGIGAEDIRNLFED</sequence>
<organism evidence="6 7">
    <name type="scientific">Nocardioides faecalis</name>
    <dbReference type="NCBI Taxonomy" id="2803858"/>
    <lineage>
        <taxon>Bacteria</taxon>
        <taxon>Bacillati</taxon>
        <taxon>Actinomycetota</taxon>
        <taxon>Actinomycetes</taxon>
        <taxon>Propionibacteriales</taxon>
        <taxon>Nocardioidaceae</taxon>
        <taxon>Nocardioides</taxon>
    </lineage>
</organism>
<feature type="domain" description="SWIM-type" evidence="3">
    <location>
        <begin position="60"/>
        <end position="100"/>
    </location>
</feature>
<keyword evidence="7" id="KW-1185">Reference proteome</keyword>
<dbReference type="Proteomes" id="UP000663791">
    <property type="component" value="Unassembled WGS sequence"/>
</dbReference>
<dbReference type="PANTHER" id="PTHR10799">
    <property type="entry name" value="SNF2/RAD54 HELICASE FAMILY"/>
    <property type="match status" value="1"/>
</dbReference>
<dbReference type="InterPro" id="IPR001650">
    <property type="entry name" value="Helicase_C-like"/>
</dbReference>
<dbReference type="InterPro" id="IPR000330">
    <property type="entry name" value="SNF2_N"/>
</dbReference>
<gene>
    <name evidence="6" type="ORF">JK386_15410</name>
</gene>
<keyword evidence="2" id="KW-0479">Metal-binding</keyword>
<dbReference type="Pfam" id="PF00176">
    <property type="entry name" value="SNF2-rel_dom"/>
    <property type="match status" value="1"/>
</dbReference>
<dbReference type="AlphaFoldDB" id="A0A938YAW9"/>
<dbReference type="Gene3D" id="3.40.50.300">
    <property type="entry name" value="P-loop containing nucleotide triphosphate hydrolases"/>
    <property type="match status" value="1"/>
</dbReference>